<dbReference type="Gene3D" id="3.40.50.300">
    <property type="entry name" value="P-loop containing nucleotide triphosphate hydrolases"/>
    <property type="match status" value="1"/>
</dbReference>
<evidence type="ECO:0000313" key="4">
    <source>
        <dbReference type="Proteomes" id="UP001530400"/>
    </source>
</evidence>
<keyword evidence="2" id="KW-1133">Transmembrane helix</keyword>
<evidence type="ECO:0000256" key="2">
    <source>
        <dbReference type="SAM" id="Phobius"/>
    </source>
</evidence>
<keyword evidence="4" id="KW-1185">Reference proteome</keyword>
<reference evidence="3 4" key="1">
    <citation type="submission" date="2024-10" db="EMBL/GenBank/DDBJ databases">
        <title>Updated reference genomes for cyclostephanoid diatoms.</title>
        <authorList>
            <person name="Roberts W.R."/>
            <person name="Alverson A.J."/>
        </authorList>
    </citation>
    <scope>NUCLEOTIDE SEQUENCE [LARGE SCALE GENOMIC DNA]</scope>
    <source>
        <strain evidence="3 4">AJA010-31</strain>
    </source>
</reference>
<dbReference type="InterPro" id="IPR027417">
    <property type="entry name" value="P-loop_NTPase"/>
</dbReference>
<gene>
    <name evidence="3" type="ORF">ACHAWO_012988</name>
</gene>
<keyword evidence="2" id="KW-0472">Membrane</keyword>
<evidence type="ECO:0000313" key="3">
    <source>
        <dbReference type="EMBL" id="KAL3775237.1"/>
    </source>
</evidence>
<dbReference type="Proteomes" id="UP001530400">
    <property type="component" value="Unassembled WGS sequence"/>
</dbReference>
<name>A0ABD3NJK3_9STRA</name>
<comment type="caution">
    <text evidence="3">The sequence shown here is derived from an EMBL/GenBank/DDBJ whole genome shotgun (WGS) entry which is preliminary data.</text>
</comment>
<keyword evidence="2" id="KW-0812">Transmembrane</keyword>
<sequence>MSIYRQQAILSSPSISDNKVEVFHHKSSPLLDADPSIPPSQVPRFDPKYAPDVNPSAKSLELSTKQSEFISNTMRGLRQEESDKRATKRTKTDHLLCSDKAANACEHEMHSHSCSGFDIVDEMELHPSIGQIVATSGGLITVWNDAFLSIAKPTAPMSQVPLTIFDLVEPRSLHQLYGMLALALDEEVMVQQEASPDEGFGAPSHLSIILPTKKFRNTTANYEMTITSSSFRAMSDGTIAAAPSRSKNQGVVASVTLIAILSFITFYFILEEASQFQINSKHHADTSMYDRVVQSIYPNVAQEAEDVTLEMRRGVEGLYYLRDDDDASATADDDALGNVDDFEAAFENAFRASELDNQAENVTTGDIWSPSLVSPQHIHDILNTETSKNAELLPSPACHPHFNLALPDGQLNNITKFKRIYLYHARKAGGSSMSQYFSTVAKTYGLDYFSREWGTMEEPGFGEKDTFYVAHIREPVERSISHFKYQGRWHCKNLTGRIHKNGFEPTEDNANKLETWTETGGHQPYECKTRNGEERFWLGNCAVNCYTQWFSGLSCPKWNISADEQYLVAKRRVLRYNLIVVVEKLRDPAYVNAIEQMFGVEGITKRSVPYCERQSHKANSNHPLMIQNSTLKRLTELNSLDVRFYDELVGCLNHISNYSFPKWDPNRFEIDSWNWTEAKIKKITKSGKSDS</sequence>
<dbReference type="AlphaFoldDB" id="A0ABD3NJK3"/>
<proteinExistence type="predicted"/>
<organism evidence="3 4">
    <name type="scientific">Cyclotella atomus</name>
    <dbReference type="NCBI Taxonomy" id="382360"/>
    <lineage>
        <taxon>Eukaryota</taxon>
        <taxon>Sar</taxon>
        <taxon>Stramenopiles</taxon>
        <taxon>Ochrophyta</taxon>
        <taxon>Bacillariophyta</taxon>
        <taxon>Coscinodiscophyceae</taxon>
        <taxon>Thalassiosirophycidae</taxon>
        <taxon>Stephanodiscales</taxon>
        <taxon>Stephanodiscaceae</taxon>
        <taxon>Cyclotella</taxon>
    </lineage>
</organism>
<protein>
    <recommendedName>
        <fullName evidence="5">Sulfotransferase domain-containing protein</fullName>
    </recommendedName>
</protein>
<evidence type="ECO:0008006" key="5">
    <source>
        <dbReference type="Google" id="ProtNLM"/>
    </source>
</evidence>
<dbReference type="EMBL" id="JALLPJ020001162">
    <property type="protein sequence ID" value="KAL3775237.1"/>
    <property type="molecule type" value="Genomic_DNA"/>
</dbReference>
<evidence type="ECO:0000256" key="1">
    <source>
        <dbReference type="SAM" id="MobiDB-lite"/>
    </source>
</evidence>
<feature type="region of interest" description="Disordered" evidence="1">
    <location>
        <begin position="29"/>
        <end position="65"/>
    </location>
</feature>
<accession>A0ABD3NJK3</accession>
<feature type="transmembrane region" description="Helical" evidence="2">
    <location>
        <begin position="251"/>
        <end position="270"/>
    </location>
</feature>